<keyword evidence="4 8" id="KW-0249">Electron transport</keyword>
<keyword evidence="3 8" id="KW-0479">Metal-binding</keyword>
<dbReference type="RefSeq" id="WP_116177478.1">
    <property type="nucleotide sequence ID" value="NZ_CP144375.1"/>
</dbReference>
<dbReference type="InterPro" id="IPR001080">
    <property type="entry name" value="3Fe4S_ferredoxin"/>
</dbReference>
<comment type="cofactor">
    <cofactor evidence="1">
        <name>[3Fe-4S] cluster</name>
        <dbReference type="ChEBI" id="CHEBI:21137"/>
    </cofactor>
</comment>
<protein>
    <recommendedName>
        <fullName evidence="8">Ferredoxin</fullName>
    </recommendedName>
</protein>
<evidence type="ECO:0000256" key="3">
    <source>
        <dbReference type="ARBA" id="ARBA00022723"/>
    </source>
</evidence>
<accession>A0A3E0HCZ1</accession>
<evidence type="ECO:0000256" key="4">
    <source>
        <dbReference type="ARBA" id="ARBA00022982"/>
    </source>
</evidence>
<comment type="function">
    <text evidence="8">Ferredoxins are iron-sulfur proteins that transfer electrons in a wide variety of metabolic reactions.</text>
</comment>
<comment type="caution">
    <text evidence="9">The sequence shown here is derived from an EMBL/GenBank/DDBJ whole genome shotgun (WGS) entry which is preliminary data.</text>
</comment>
<evidence type="ECO:0000256" key="8">
    <source>
        <dbReference type="RuleBase" id="RU368020"/>
    </source>
</evidence>
<dbReference type="InterPro" id="IPR051269">
    <property type="entry name" value="Fe-S_cluster_ET"/>
</dbReference>
<dbReference type="Pfam" id="PF13459">
    <property type="entry name" value="Fer4_15"/>
    <property type="match status" value="1"/>
</dbReference>
<evidence type="ECO:0000256" key="5">
    <source>
        <dbReference type="ARBA" id="ARBA00023004"/>
    </source>
</evidence>
<dbReference type="OrthoDB" id="4557285at2"/>
<dbReference type="GO" id="GO:0051538">
    <property type="term" value="F:3 iron, 4 sulfur cluster binding"/>
    <property type="evidence" value="ECO:0007669"/>
    <property type="project" value="UniProtKB-KW"/>
</dbReference>
<dbReference type="AlphaFoldDB" id="A0A3E0HCZ1"/>
<dbReference type="EMBL" id="QUNO01000010">
    <property type="protein sequence ID" value="REH42663.1"/>
    <property type="molecule type" value="Genomic_DNA"/>
</dbReference>
<dbReference type="PRINTS" id="PR00352">
    <property type="entry name" value="3FE4SFRDOXIN"/>
</dbReference>
<keyword evidence="10" id="KW-1185">Reference proteome</keyword>
<keyword evidence="6 8" id="KW-0411">Iron-sulfur</keyword>
<keyword evidence="2 8" id="KW-0813">Transport</keyword>
<evidence type="ECO:0000256" key="7">
    <source>
        <dbReference type="ARBA" id="ARBA00023291"/>
    </source>
</evidence>
<dbReference type="SUPFAM" id="SSF54862">
    <property type="entry name" value="4Fe-4S ferredoxins"/>
    <property type="match status" value="1"/>
</dbReference>
<organism evidence="9 10">
    <name type="scientific">Kutzneria buriramensis</name>
    <dbReference type="NCBI Taxonomy" id="1045776"/>
    <lineage>
        <taxon>Bacteria</taxon>
        <taxon>Bacillati</taxon>
        <taxon>Actinomycetota</taxon>
        <taxon>Actinomycetes</taxon>
        <taxon>Pseudonocardiales</taxon>
        <taxon>Pseudonocardiaceae</taxon>
        <taxon>Kutzneria</taxon>
    </lineage>
</organism>
<dbReference type="PANTHER" id="PTHR36923">
    <property type="entry name" value="FERREDOXIN"/>
    <property type="match status" value="1"/>
</dbReference>
<reference evidence="9 10" key="1">
    <citation type="submission" date="2018-08" db="EMBL/GenBank/DDBJ databases">
        <title>Genomic Encyclopedia of Archaeal and Bacterial Type Strains, Phase II (KMG-II): from individual species to whole genera.</title>
        <authorList>
            <person name="Goeker M."/>
        </authorList>
    </citation>
    <scope>NUCLEOTIDE SEQUENCE [LARGE SCALE GENOMIC DNA]</scope>
    <source>
        <strain evidence="9 10">DSM 45791</strain>
    </source>
</reference>
<evidence type="ECO:0000256" key="1">
    <source>
        <dbReference type="ARBA" id="ARBA00001927"/>
    </source>
</evidence>
<dbReference type="PANTHER" id="PTHR36923:SF3">
    <property type="entry name" value="FERREDOXIN"/>
    <property type="match status" value="1"/>
</dbReference>
<name>A0A3E0HCZ1_9PSEU</name>
<dbReference type="GO" id="GO:0005506">
    <property type="term" value="F:iron ion binding"/>
    <property type="evidence" value="ECO:0007669"/>
    <property type="project" value="UniProtKB-UniRule"/>
</dbReference>
<keyword evidence="5 8" id="KW-0408">Iron</keyword>
<sequence>MADGRWNVAIDSGTCIGSGVCAGTSPKYFKLDGGYGTPVADEVDADDEVVTAAESCPMEAILVREVGTDKVIAPLD</sequence>
<evidence type="ECO:0000313" key="10">
    <source>
        <dbReference type="Proteomes" id="UP000256269"/>
    </source>
</evidence>
<gene>
    <name evidence="9" type="ORF">BCF44_110160</name>
</gene>
<dbReference type="Gene3D" id="3.30.70.20">
    <property type="match status" value="1"/>
</dbReference>
<dbReference type="GO" id="GO:0009055">
    <property type="term" value="F:electron transfer activity"/>
    <property type="evidence" value="ECO:0007669"/>
    <property type="project" value="UniProtKB-UniRule"/>
</dbReference>
<dbReference type="Proteomes" id="UP000256269">
    <property type="component" value="Unassembled WGS sequence"/>
</dbReference>
<evidence type="ECO:0000313" key="9">
    <source>
        <dbReference type="EMBL" id="REH42663.1"/>
    </source>
</evidence>
<evidence type="ECO:0000256" key="2">
    <source>
        <dbReference type="ARBA" id="ARBA00022448"/>
    </source>
</evidence>
<keyword evidence="7" id="KW-0003">3Fe-4S</keyword>
<proteinExistence type="predicted"/>
<evidence type="ECO:0000256" key="6">
    <source>
        <dbReference type="ARBA" id="ARBA00023014"/>
    </source>
</evidence>